<comment type="caution">
    <text evidence="5">The sequence shown here is derived from an EMBL/GenBank/DDBJ whole genome shotgun (WGS) entry which is preliminary data.</text>
</comment>
<feature type="domain" description="Gfo/Idh/MocA-like oxidoreductase N-terminal" evidence="3">
    <location>
        <begin position="14"/>
        <end position="136"/>
    </location>
</feature>
<protein>
    <submittedName>
        <fullName evidence="5">Gfo/Idh/MocA family oxidoreductase</fullName>
    </submittedName>
</protein>
<dbReference type="RefSeq" id="WP_185676791.1">
    <property type="nucleotide sequence ID" value="NZ_JACHVB010000054.1"/>
</dbReference>
<keyword evidence="6" id="KW-1185">Reference proteome</keyword>
<dbReference type="Proteomes" id="UP000546464">
    <property type="component" value="Unassembled WGS sequence"/>
</dbReference>
<evidence type="ECO:0000259" key="3">
    <source>
        <dbReference type="Pfam" id="PF01408"/>
    </source>
</evidence>
<dbReference type="GO" id="GO:0016491">
    <property type="term" value="F:oxidoreductase activity"/>
    <property type="evidence" value="ECO:0007669"/>
    <property type="project" value="UniProtKB-KW"/>
</dbReference>
<organism evidence="5 6">
    <name type="scientific">Ruficoccus amylovorans</name>
    <dbReference type="NCBI Taxonomy" id="1804625"/>
    <lineage>
        <taxon>Bacteria</taxon>
        <taxon>Pseudomonadati</taxon>
        <taxon>Verrucomicrobiota</taxon>
        <taxon>Opitutia</taxon>
        <taxon>Puniceicoccales</taxon>
        <taxon>Cerasicoccaceae</taxon>
        <taxon>Ruficoccus</taxon>
    </lineage>
</organism>
<dbReference type="GO" id="GO:0000166">
    <property type="term" value="F:nucleotide binding"/>
    <property type="evidence" value="ECO:0007669"/>
    <property type="project" value="InterPro"/>
</dbReference>
<evidence type="ECO:0000256" key="1">
    <source>
        <dbReference type="ARBA" id="ARBA00010928"/>
    </source>
</evidence>
<dbReference type="Gene3D" id="3.40.50.720">
    <property type="entry name" value="NAD(P)-binding Rossmann-like Domain"/>
    <property type="match status" value="1"/>
</dbReference>
<accession>A0A842HJW7</accession>
<evidence type="ECO:0000313" key="5">
    <source>
        <dbReference type="EMBL" id="MBC2595856.1"/>
    </source>
</evidence>
<dbReference type="Gene3D" id="3.30.360.10">
    <property type="entry name" value="Dihydrodipicolinate Reductase, domain 2"/>
    <property type="match status" value="1"/>
</dbReference>
<reference evidence="5 6" key="1">
    <citation type="submission" date="2020-07" db="EMBL/GenBank/DDBJ databases">
        <authorList>
            <person name="Feng X."/>
        </authorList>
    </citation>
    <scope>NUCLEOTIDE SEQUENCE [LARGE SCALE GENOMIC DNA]</scope>
    <source>
        <strain evidence="5 6">JCM31066</strain>
    </source>
</reference>
<dbReference type="InterPro" id="IPR000683">
    <property type="entry name" value="Gfo/Idh/MocA-like_OxRdtase_N"/>
</dbReference>
<keyword evidence="2" id="KW-0560">Oxidoreductase</keyword>
<dbReference type="SUPFAM" id="SSF51735">
    <property type="entry name" value="NAD(P)-binding Rossmann-fold domains"/>
    <property type="match status" value="1"/>
</dbReference>
<dbReference type="AlphaFoldDB" id="A0A842HJW7"/>
<dbReference type="InterPro" id="IPR036291">
    <property type="entry name" value="NAD(P)-bd_dom_sf"/>
</dbReference>
<dbReference type="SUPFAM" id="SSF55347">
    <property type="entry name" value="Glyceraldehyde-3-phosphate dehydrogenase-like, C-terminal domain"/>
    <property type="match status" value="1"/>
</dbReference>
<evidence type="ECO:0000313" key="6">
    <source>
        <dbReference type="Proteomes" id="UP000546464"/>
    </source>
</evidence>
<dbReference type="Pfam" id="PF22725">
    <property type="entry name" value="GFO_IDH_MocA_C3"/>
    <property type="match status" value="1"/>
</dbReference>
<feature type="domain" description="GFO/IDH/MocA-like oxidoreductase" evidence="4">
    <location>
        <begin position="145"/>
        <end position="263"/>
    </location>
</feature>
<name>A0A842HJW7_9BACT</name>
<dbReference type="InterPro" id="IPR051317">
    <property type="entry name" value="Gfo/Idh/MocA_oxidoreduct"/>
</dbReference>
<dbReference type="Pfam" id="PF01408">
    <property type="entry name" value="GFO_IDH_MocA"/>
    <property type="match status" value="1"/>
</dbReference>
<evidence type="ECO:0000256" key="2">
    <source>
        <dbReference type="ARBA" id="ARBA00023002"/>
    </source>
</evidence>
<comment type="similarity">
    <text evidence="1">Belongs to the Gfo/Idh/MocA family.</text>
</comment>
<dbReference type="InterPro" id="IPR055170">
    <property type="entry name" value="GFO_IDH_MocA-like_dom"/>
</dbReference>
<sequence length="353" mass="39533">MSENSPASGLPRKIKIGQIGIGHNHASEEMATIRRLSDDFEVVGVVEPDPQWREKRGGLAAYEGLPWLSQEELFTTSGLDAVMVETDVPMLVQTAMRCLEAGFHVHMDKPAGYSLEAFREMLDMAARKNLTVQLGYMFRNNPAVQLCQRAVREGWLGQVFELSTVMSRTMDDKYRQWMSQFPGGSMYIFGSHLIDLVIAILGKPDRVTPFLRQSFPDKDRLVDNAFAVLDYQKTVASVRTSILEVDGFRRRQLVVCGDKGTFEVKPIEGCDVQRQYPPLPELTSRLVLAEACGEFSAGINDLVMPPMSGRYDGQLSEFAQIVRGDIENPYPLEHEYTVQEVLLAACGDEPVSF</sequence>
<dbReference type="EMBL" id="JACHVB010000054">
    <property type="protein sequence ID" value="MBC2595856.1"/>
    <property type="molecule type" value="Genomic_DNA"/>
</dbReference>
<proteinExistence type="inferred from homology"/>
<gene>
    <name evidence="5" type="ORF">H5P28_16450</name>
</gene>
<evidence type="ECO:0000259" key="4">
    <source>
        <dbReference type="Pfam" id="PF22725"/>
    </source>
</evidence>
<dbReference type="PANTHER" id="PTHR43708:SF5">
    <property type="entry name" value="CONSERVED EXPRESSED OXIDOREDUCTASE (EUROFUNG)-RELATED"/>
    <property type="match status" value="1"/>
</dbReference>
<dbReference type="PANTHER" id="PTHR43708">
    <property type="entry name" value="CONSERVED EXPRESSED OXIDOREDUCTASE (EUROFUNG)"/>
    <property type="match status" value="1"/>
</dbReference>